<proteinExistence type="predicted"/>
<dbReference type="InterPro" id="IPR002654">
    <property type="entry name" value="Glyco_trans_25"/>
</dbReference>
<protein>
    <submittedName>
        <fullName evidence="2">Glycosyltransferase family 25 protein</fullName>
    </submittedName>
</protein>
<name>A0A5S4WU66_9BRAD</name>
<organism evidence="2 3">
    <name type="scientific">Bradyrhizobium cytisi</name>
    <dbReference type="NCBI Taxonomy" id="515489"/>
    <lineage>
        <taxon>Bacteria</taxon>
        <taxon>Pseudomonadati</taxon>
        <taxon>Pseudomonadota</taxon>
        <taxon>Alphaproteobacteria</taxon>
        <taxon>Hyphomicrobiales</taxon>
        <taxon>Nitrobacteraceae</taxon>
        <taxon>Bradyrhizobium</taxon>
    </lineage>
</organism>
<keyword evidence="2" id="KW-0808">Transferase</keyword>
<dbReference type="EMBL" id="VSSR01000021">
    <property type="protein sequence ID" value="TYL84894.1"/>
    <property type="molecule type" value="Genomic_DNA"/>
</dbReference>
<comment type="caution">
    <text evidence="2">The sequence shown here is derived from an EMBL/GenBank/DDBJ whole genome shotgun (WGS) entry which is preliminary data.</text>
</comment>
<evidence type="ECO:0000313" key="2">
    <source>
        <dbReference type="EMBL" id="TYL84894.1"/>
    </source>
</evidence>
<reference evidence="2 3" key="1">
    <citation type="submission" date="2019-08" db="EMBL/GenBank/DDBJ databases">
        <title>Bradyrhizobium hipponensis sp. nov., a rhizobium isolated from a Lupinus angustifolius root nodule in Tunisia.</title>
        <authorList>
            <person name="Off K."/>
            <person name="Rejili M."/>
            <person name="Mars M."/>
            <person name="Brachmann A."/>
            <person name="Marin M."/>
        </authorList>
    </citation>
    <scope>NUCLEOTIDE SEQUENCE [LARGE SCALE GENOMIC DNA]</scope>
    <source>
        <strain evidence="2 3">CTAW11</strain>
    </source>
</reference>
<dbReference type="GO" id="GO:0016740">
    <property type="term" value="F:transferase activity"/>
    <property type="evidence" value="ECO:0007669"/>
    <property type="project" value="UniProtKB-KW"/>
</dbReference>
<accession>A0A5S4WU66</accession>
<dbReference type="CDD" id="cd06532">
    <property type="entry name" value="Glyco_transf_25"/>
    <property type="match status" value="1"/>
</dbReference>
<dbReference type="OrthoDB" id="5354021at2"/>
<keyword evidence="3" id="KW-1185">Reference proteome</keyword>
<feature type="domain" description="Glycosyl transferase family 25" evidence="1">
    <location>
        <begin position="42"/>
        <end position="223"/>
    </location>
</feature>
<evidence type="ECO:0000259" key="1">
    <source>
        <dbReference type="Pfam" id="PF01755"/>
    </source>
</evidence>
<dbReference type="RefSeq" id="WP_148751540.1">
    <property type="nucleotide sequence ID" value="NZ_VSSR01000021.1"/>
</dbReference>
<sequence length="286" mass="31687">MLEAGRRLRLGTPARGESRERLICLNQRSALYPIFEAGPCMKNFVVNLNRQPEKYESFLRLNAGSKIAFERFEASDGASFSSQDALGMNLVVPGAQFTPGAVGCAASHLRIWQQTAQSEVPALVFEDDAIVRDDITERLDFLRRLKDWDYVALGYNTDSVLELELTPGFKSEMVFTPKQPSDESAAVFRRSSAEVAAFRLVNCFGTAGYAVSPRGAKRLLELCFPMENRFLRVAALGRTIPVMGVDGMMNFIYNSIEAFACLSPLVIPKNNNAVSTTVPTGEIPRW</sequence>
<evidence type="ECO:0000313" key="3">
    <source>
        <dbReference type="Proteomes" id="UP000324853"/>
    </source>
</evidence>
<dbReference type="Proteomes" id="UP000324853">
    <property type="component" value="Unassembled WGS sequence"/>
</dbReference>
<dbReference type="Pfam" id="PF01755">
    <property type="entry name" value="Glyco_transf_25"/>
    <property type="match status" value="1"/>
</dbReference>
<gene>
    <name evidence="2" type="ORF">FXB38_14650</name>
</gene>
<dbReference type="AlphaFoldDB" id="A0A5S4WU66"/>